<dbReference type="EMBL" id="MWZD01000010">
    <property type="protein sequence ID" value="PRI12532.1"/>
    <property type="molecule type" value="Genomic_DNA"/>
</dbReference>
<reference evidence="1 2" key="1">
    <citation type="journal article" date="2017" name="New Microbes New Infect">
        <title>Genome sequence of 'Leucobacter massiliensis' sp. nov. isolated from human pharynx after travel to the 2014 Hajj.</title>
        <authorList>
            <person name="Leangapichart T."/>
            <person name="Gautret P."/>
            <person name="Nguyen T.T."/>
            <person name="Armstrong N."/>
            <person name="Rolain J.M."/>
        </authorList>
    </citation>
    <scope>NUCLEOTIDE SEQUENCE [LARGE SCALE GENOMIC DNA]</scope>
    <source>
        <strain evidence="1 2">122RC15</strain>
    </source>
</reference>
<gene>
    <name evidence="1" type="ORF">B4915_00845</name>
</gene>
<dbReference type="AlphaFoldDB" id="A0A2S9QSI5"/>
<sequence>MGIWRYVVSRSNDSTNPDADPGGEAFEIRELYPLDDSKKPLYTTDPVAPIGATLDELREELLHMLAALDQPLLDLTTDPPTLRP</sequence>
<dbReference type="RefSeq" id="WP_105803970.1">
    <property type="nucleotide sequence ID" value="NZ_MWZD01000010.1"/>
</dbReference>
<dbReference type="OrthoDB" id="9890245at2"/>
<accession>A0A2S9QSI5</accession>
<evidence type="ECO:0000313" key="2">
    <source>
        <dbReference type="Proteomes" id="UP000238650"/>
    </source>
</evidence>
<protein>
    <submittedName>
        <fullName evidence="1">Uncharacterized protein</fullName>
    </submittedName>
</protein>
<keyword evidence="2" id="KW-1185">Reference proteome</keyword>
<dbReference type="Proteomes" id="UP000238650">
    <property type="component" value="Unassembled WGS sequence"/>
</dbReference>
<comment type="caution">
    <text evidence="1">The sequence shown here is derived from an EMBL/GenBank/DDBJ whole genome shotgun (WGS) entry which is preliminary data.</text>
</comment>
<proteinExistence type="predicted"/>
<name>A0A2S9QSI5_9MICO</name>
<organism evidence="1 2">
    <name type="scientific">Leucobacter massiliensis</name>
    <dbReference type="NCBI Taxonomy" id="1686285"/>
    <lineage>
        <taxon>Bacteria</taxon>
        <taxon>Bacillati</taxon>
        <taxon>Actinomycetota</taxon>
        <taxon>Actinomycetes</taxon>
        <taxon>Micrococcales</taxon>
        <taxon>Microbacteriaceae</taxon>
        <taxon>Leucobacter</taxon>
    </lineage>
</organism>
<evidence type="ECO:0000313" key="1">
    <source>
        <dbReference type="EMBL" id="PRI12532.1"/>
    </source>
</evidence>